<dbReference type="SUPFAM" id="SSF53850">
    <property type="entry name" value="Periplasmic binding protein-like II"/>
    <property type="match status" value="1"/>
</dbReference>
<reference evidence="7 8" key="1">
    <citation type="submission" date="2019-10" db="EMBL/GenBank/DDBJ databases">
        <title>Rubrobacter sp nov SCSIO 52090 isolated from a deep-sea sediment in the South China Sea.</title>
        <authorList>
            <person name="Chen R.W."/>
        </authorList>
    </citation>
    <scope>NUCLEOTIDE SEQUENCE [LARGE SCALE GENOMIC DNA]</scope>
    <source>
        <strain evidence="7 8">SCSIO 52909</strain>
    </source>
</reference>
<evidence type="ECO:0000259" key="6">
    <source>
        <dbReference type="Pfam" id="PF04069"/>
    </source>
</evidence>
<dbReference type="RefSeq" id="WP_166174824.1">
    <property type="nucleotide sequence ID" value="NZ_CP045119.1"/>
</dbReference>
<evidence type="ECO:0000256" key="2">
    <source>
        <dbReference type="ARBA" id="ARBA00022448"/>
    </source>
</evidence>
<dbReference type="GO" id="GO:0031460">
    <property type="term" value="P:glycine betaine transport"/>
    <property type="evidence" value="ECO:0007669"/>
    <property type="project" value="TreeGrafter"/>
</dbReference>
<dbReference type="Pfam" id="PF04069">
    <property type="entry name" value="OpuAC"/>
    <property type="match status" value="1"/>
</dbReference>
<feature type="domain" description="ABC-type glycine betaine transport system substrate-binding" evidence="6">
    <location>
        <begin position="38"/>
        <end position="286"/>
    </location>
</feature>
<dbReference type="InterPro" id="IPR007210">
    <property type="entry name" value="ABC_Gly_betaine_transp_sub-bd"/>
</dbReference>
<evidence type="ECO:0000313" key="8">
    <source>
        <dbReference type="Proteomes" id="UP000501452"/>
    </source>
</evidence>
<protein>
    <recommendedName>
        <fullName evidence="6">ABC-type glycine betaine transport system substrate-binding domain-containing protein</fullName>
    </recommendedName>
</protein>
<name>A0A6G8Q7K6_9ACTN</name>
<dbReference type="EMBL" id="CP045119">
    <property type="protein sequence ID" value="QIN82461.1"/>
    <property type="molecule type" value="Genomic_DNA"/>
</dbReference>
<organism evidence="7 8">
    <name type="scientific">Rubrobacter tropicus</name>
    <dbReference type="NCBI Taxonomy" id="2653851"/>
    <lineage>
        <taxon>Bacteria</taxon>
        <taxon>Bacillati</taxon>
        <taxon>Actinomycetota</taxon>
        <taxon>Rubrobacteria</taxon>
        <taxon>Rubrobacterales</taxon>
        <taxon>Rubrobacteraceae</taxon>
        <taxon>Rubrobacter</taxon>
    </lineage>
</organism>
<dbReference type="GO" id="GO:0015226">
    <property type="term" value="F:carnitine transmembrane transporter activity"/>
    <property type="evidence" value="ECO:0007669"/>
    <property type="project" value="TreeGrafter"/>
</dbReference>
<keyword evidence="5" id="KW-0732">Signal</keyword>
<dbReference type="Proteomes" id="UP000501452">
    <property type="component" value="Chromosome"/>
</dbReference>
<proteinExistence type="predicted"/>
<evidence type="ECO:0000313" key="7">
    <source>
        <dbReference type="EMBL" id="QIN82461.1"/>
    </source>
</evidence>
<sequence length="302" mass="32774">MKISKSLLAVLLALVVALAIAGCGGAQSGGSSGDNSSKTLTLGNIGWTENVAINGLTKVIMEEDLGYQEVELQTLDLGLVFEGVAGGDVDAFQDVWMPNHEQLLAKVENDVEHLDPWYQGETAFGLAVPSYMKDTNSIADLNESGADRIIGIEPGAILVQKTEEDVIPAYNLDLELEASSTAAMLSEVSRLYPDKEPFVFMGWSPHWMNTRYDFKYLEDPKNAQGNLDEPAKISSIVNEDLESDDPVAYAFFNEISLTEDDLNSLEEEILAADDDAVKGAAAWLEQNRDVVKPAIDAAKQAQ</sequence>
<dbReference type="GO" id="GO:0015871">
    <property type="term" value="P:choline transport"/>
    <property type="evidence" value="ECO:0007669"/>
    <property type="project" value="TreeGrafter"/>
</dbReference>
<gene>
    <name evidence="7" type="ORF">GBA63_07235</name>
</gene>
<evidence type="ECO:0000256" key="1">
    <source>
        <dbReference type="ARBA" id="ARBA00004236"/>
    </source>
</evidence>
<dbReference type="PANTHER" id="PTHR47737">
    <property type="entry name" value="GLYCINE BETAINE/PROLINE BETAINE TRANSPORT SYSTEM PERMEASE PROTEIN PROW"/>
    <property type="match status" value="1"/>
</dbReference>
<dbReference type="GO" id="GO:0005275">
    <property type="term" value="F:amine transmembrane transporter activity"/>
    <property type="evidence" value="ECO:0007669"/>
    <property type="project" value="TreeGrafter"/>
</dbReference>
<dbReference type="GO" id="GO:0043190">
    <property type="term" value="C:ATP-binding cassette (ABC) transporter complex"/>
    <property type="evidence" value="ECO:0007669"/>
    <property type="project" value="InterPro"/>
</dbReference>
<dbReference type="KEGG" id="rub:GBA63_07235"/>
<dbReference type="CDD" id="cd13639">
    <property type="entry name" value="PBP2_OpuAC_like"/>
    <property type="match status" value="1"/>
</dbReference>
<evidence type="ECO:0000256" key="3">
    <source>
        <dbReference type="ARBA" id="ARBA00022475"/>
    </source>
</evidence>
<dbReference type="Gene3D" id="3.40.190.10">
    <property type="entry name" value="Periplasmic binding protein-like II"/>
    <property type="match status" value="1"/>
</dbReference>
<comment type="subcellular location">
    <subcellularLocation>
        <location evidence="1">Cell membrane</location>
    </subcellularLocation>
</comment>
<dbReference type="PANTHER" id="PTHR47737:SF1">
    <property type="entry name" value="GLYCINE BETAINE_PROLINE BETAINE TRANSPORT SYSTEM PERMEASE PROTEIN PROW"/>
    <property type="match status" value="1"/>
</dbReference>
<feature type="chain" id="PRO_5038700429" description="ABC-type glycine betaine transport system substrate-binding domain-containing protein" evidence="5">
    <location>
        <begin position="22"/>
        <end position="302"/>
    </location>
</feature>
<feature type="signal peptide" evidence="5">
    <location>
        <begin position="1"/>
        <end position="21"/>
    </location>
</feature>
<accession>A0A6G8Q7K6</accession>
<dbReference type="AlphaFoldDB" id="A0A6G8Q7K6"/>
<evidence type="ECO:0000256" key="4">
    <source>
        <dbReference type="ARBA" id="ARBA00023136"/>
    </source>
</evidence>
<keyword evidence="8" id="KW-1185">Reference proteome</keyword>
<evidence type="ECO:0000256" key="5">
    <source>
        <dbReference type="SAM" id="SignalP"/>
    </source>
</evidence>
<dbReference type="Gene3D" id="3.40.190.100">
    <property type="entry name" value="Glycine betaine-binding periplasmic protein, domain 2"/>
    <property type="match status" value="1"/>
</dbReference>
<keyword evidence="2" id="KW-0813">Transport</keyword>
<keyword evidence="3" id="KW-1003">Cell membrane</keyword>
<dbReference type="PROSITE" id="PS51257">
    <property type="entry name" value="PROKAR_LIPOPROTEIN"/>
    <property type="match status" value="1"/>
</dbReference>
<keyword evidence="4" id="KW-0472">Membrane</keyword>